<evidence type="ECO:0000313" key="3">
    <source>
        <dbReference type="EMBL" id="CEG23019.1"/>
    </source>
</evidence>
<evidence type="ECO:0000259" key="2">
    <source>
        <dbReference type="SMART" id="SM00278"/>
    </source>
</evidence>
<accession>A0A098EL36</accession>
<name>A0A098EL36_9BACL</name>
<dbReference type="STRING" id="1499687.BN1080_01958"/>
<keyword evidence="4" id="KW-1185">Reference proteome</keyword>
<dbReference type="PANTHER" id="PTHR21180">
    <property type="entry name" value="ENDONUCLEASE/EXONUCLEASE/PHOSPHATASE FAMILY DOMAIN-CONTAINING PROTEIN 1"/>
    <property type="match status" value="1"/>
</dbReference>
<dbReference type="SMART" id="SM00278">
    <property type="entry name" value="HhH1"/>
    <property type="match status" value="2"/>
</dbReference>
<keyword evidence="1" id="KW-0472">Membrane</keyword>
<dbReference type="InterPro" id="IPR051675">
    <property type="entry name" value="Endo/Exo/Phosphatase_dom_1"/>
</dbReference>
<dbReference type="Proteomes" id="UP000043699">
    <property type="component" value="Unassembled WGS sequence"/>
</dbReference>
<dbReference type="InterPro" id="IPR019554">
    <property type="entry name" value="Soluble_ligand-bd"/>
</dbReference>
<reference evidence="3 4" key="1">
    <citation type="submission" date="2014-09" db="EMBL/GenBank/DDBJ databases">
        <authorList>
            <person name="Urmite Genomes Urmite Genomes"/>
        </authorList>
    </citation>
    <scope>NUCLEOTIDE SEQUENCE [LARGE SCALE GENOMIC DNA]</scope>
    <source>
        <strain evidence="3 4">ES2</strain>
    </source>
</reference>
<dbReference type="Pfam" id="PF10531">
    <property type="entry name" value="SLBB"/>
    <property type="match status" value="1"/>
</dbReference>
<dbReference type="GO" id="GO:0003677">
    <property type="term" value="F:DNA binding"/>
    <property type="evidence" value="ECO:0007669"/>
    <property type="project" value="InterPro"/>
</dbReference>
<dbReference type="SUPFAM" id="SSF47781">
    <property type="entry name" value="RuvA domain 2-like"/>
    <property type="match status" value="1"/>
</dbReference>
<dbReference type="Pfam" id="PF12836">
    <property type="entry name" value="HHH_3"/>
    <property type="match status" value="1"/>
</dbReference>
<organism evidence="3 4">
    <name type="scientific">Planococcus massiliensis</name>
    <dbReference type="NCBI Taxonomy" id="1499687"/>
    <lineage>
        <taxon>Bacteria</taxon>
        <taxon>Bacillati</taxon>
        <taxon>Bacillota</taxon>
        <taxon>Bacilli</taxon>
        <taxon>Bacillales</taxon>
        <taxon>Caryophanaceae</taxon>
        <taxon>Planococcus</taxon>
    </lineage>
</organism>
<keyword evidence="1" id="KW-0812">Transmembrane</keyword>
<dbReference type="EMBL" id="CCXS01000001">
    <property type="protein sequence ID" value="CEG23019.1"/>
    <property type="molecule type" value="Genomic_DNA"/>
</dbReference>
<dbReference type="Gene3D" id="3.10.560.10">
    <property type="entry name" value="Outer membrane lipoprotein wza domain like"/>
    <property type="match status" value="1"/>
</dbReference>
<dbReference type="NCBIfam" id="TIGR00426">
    <property type="entry name" value="competence protein ComEA helix-hairpin-helix repeat region"/>
    <property type="match status" value="1"/>
</dbReference>
<gene>
    <name evidence="3" type="primary">comEA</name>
    <name evidence="3" type="ORF">BN1080_01958</name>
</gene>
<feature type="domain" description="Helix-hairpin-helix DNA-binding motif class 1" evidence="2">
    <location>
        <begin position="176"/>
        <end position="195"/>
    </location>
</feature>
<dbReference type="Gene3D" id="1.10.150.280">
    <property type="entry name" value="AF1531-like domain"/>
    <property type="match status" value="1"/>
</dbReference>
<evidence type="ECO:0000256" key="1">
    <source>
        <dbReference type="SAM" id="Phobius"/>
    </source>
</evidence>
<dbReference type="RefSeq" id="WP_234398956.1">
    <property type="nucleotide sequence ID" value="NZ_CCXS01000001.1"/>
</dbReference>
<sequence>MKDNIGWLLIPAIALIAAAIYFLAPQDDPEATLELIQPEPPQQTETPIESNPIPEVIMVDIKGQVANPGVYELQTGARAKDAIQAAGGFLETAETLSINLAMVVQDEMVLYVPEIGEEGAVPAIQAGQPAAADGSPLVNLNTATAEELMTLTGIGPSKAEAILSYRTENGNFQSIEDLTKVSGIGDKTFEKLKEAITVN</sequence>
<keyword evidence="1" id="KW-1133">Transmembrane helix</keyword>
<dbReference type="AlphaFoldDB" id="A0A098EL36"/>
<dbReference type="InterPro" id="IPR004509">
    <property type="entry name" value="Competence_ComEA_HhH"/>
</dbReference>
<dbReference type="GO" id="GO:0006281">
    <property type="term" value="P:DNA repair"/>
    <property type="evidence" value="ECO:0007669"/>
    <property type="project" value="InterPro"/>
</dbReference>
<dbReference type="GO" id="GO:0015628">
    <property type="term" value="P:protein secretion by the type II secretion system"/>
    <property type="evidence" value="ECO:0007669"/>
    <property type="project" value="TreeGrafter"/>
</dbReference>
<dbReference type="InterPro" id="IPR003583">
    <property type="entry name" value="Hlx-hairpin-Hlx_DNA-bd_motif"/>
</dbReference>
<feature type="transmembrane region" description="Helical" evidence="1">
    <location>
        <begin position="7"/>
        <end position="24"/>
    </location>
</feature>
<protein>
    <submittedName>
        <fullName evidence="3">ComE operon protein 1</fullName>
    </submittedName>
</protein>
<feature type="domain" description="Helix-hairpin-helix DNA-binding motif class 1" evidence="2">
    <location>
        <begin position="146"/>
        <end position="165"/>
    </location>
</feature>
<dbReference type="GO" id="GO:0015627">
    <property type="term" value="C:type II protein secretion system complex"/>
    <property type="evidence" value="ECO:0007669"/>
    <property type="project" value="TreeGrafter"/>
</dbReference>
<evidence type="ECO:0000313" key="4">
    <source>
        <dbReference type="Proteomes" id="UP000043699"/>
    </source>
</evidence>
<proteinExistence type="predicted"/>
<dbReference type="InterPro" id="IPR010994">
    <property type="entry name" value="RuvA_2-like"/>
</dbReference>
<dbReference type="PANTHER" id="PTHR21180:SF32">
    <property type="entry name" value="ENDONUCLEASE_EXONUCLEASE_PHOSPHATASE FAMILY DOMAIN-CONTAINING PROTEIN 1"/>
    <property type="match status" value="1"/>
</dbReference>